<protein>
    <submittedName>
        <fullName evidence="1">Uncharacterized protein</fullName>
    </submittedName>
</protein>
<gene>
    <name evidence="1" type="ORF">GRI40_09020</name>
</gene>
<accession>A0A6I4TDP3</accession>
<keyword evidence="2" id="KW-1185">Reference proteome</keyword>
<reference evidence="1 2" key="1">
    <citation type="submission" date="2019-12" db="EMBL/GenBank/DDBJ databases">
        <title>Genomic-based taxomic classification of the family Erythrobacteraceae.</title>
        <authorList>
            <person name="Xu L."/>
        </authorList>
    </citation>
    <scope>NUCLEOTIDE SEQUENCE [LARGE SCALE GENOMIC DNA]</scope>
    <source>
        <strain evidence="1 2">100921-2</strain>
    </source>
</reference>
<evidence type="ECO:0000313" key="1">
    <source>
        <dbReference type="EMBL" id="MXO75352.1"/>
    </source>
</evidence>
<dbReference type="RefSeq" id="WP_160611002.1">
    <property type="nucleotide sequence ID" value="NZ_WTZA01000001.1"/>
</dbReference>
<dbReference type="AlphaFoldDB" id="A0A6I4TDP3"/>
<comment type="caution">
    <text evidence="1">The sequence shown here is derived from an EMBL/GenBank/DDBJ whole genome shotgun (WGS) entry which is preliminary data.</text>
</comment>
<dbReference type="Proteomes" id="UP000439522">
    <property type="component" value="Unassembled WGS sequence"/>
</dbReference>
<proteinExistence type="predicted"/>
<name>A0A6I4TDP3_9SPHN</name>
<dbReference type="EMBL" id="WTZA01000001">
    <property type="protein sequence ID" value="MXO75352.1"/>
    <property type="molecule type" value="Genomic_DNA"/>
</dbReference>
<dbReference type="OrthoDB" id="7506955at2"/>
<organism evidence="1 2">
    <name type="scientific">Tsuneonella aeria</name>
    <dbReference type="NCBI Taxonomy" id="1837929"/>
    <lineage>
        <taxon>Bacteria</taxon>
        <taxon>Pseudomonadati</taxon>
        <taxon>Pseudomonadota</taxon>
        <taxon>Alphaproteobacteria</taxon>
        <taxon>Sphingomonadales</taxon>
        <taxon>Erythrobacteraceae</taxon>
        <taxon>Tsuneonella</taxon>
    </lineage>
</organism>
<sequence length="134" mass="13759">MNAIPTEFSAAWNDAAPPRAAASALGEQWAALQEAASAVAAMAGVAPEPPAIEVIQFPEHIEGTGGWRRDLAVTGVADLAAMMTPGLRALLAVTARGQNPAPAALSLWGEYLHARGALIALVPGRCTAEPLREA</sequence>
<evidence type="ECO:0000313" key="2">
    <source>
        <dbReference type="Proteomes" id="UP000439522"/>
    </source>
</evidence>